<evidence type="ECO:0000256" key="5">
    <source>
        <dbReference type="SAM" id="Phobius"/>
    </source>
</evidence>
<geneLocation type="plasmid" evidence="6 7">
    <name>pSfKp5.2</name>
</geneLocation>
<dbReference type="AlphaFoldDB" id="A0A0A7PNV0"/>
<dbReference type="Proteomes" id="UP000030907">
    <property type="component" value="Plasmid pSfKp5.2"/>
</dbReference>
<evidence type="ECO:0000256" key="4">
    <source>
        <dbReference type="ARBA" id="ARBA00023136"/>
    </source>
</evidence>
<evidence type="ECO:0000313" key="6">
    <source>
        <dbReference type="EMBL" id="AJA11761.1"/>
    </source>
</evidence>
<dbReference type="HOGENOM" id="CLU_188292_1_1_5"/>
<keyword evidence="1" id="KW-1003">Cell membrane</keyword>
<reference evidence="6 7" key="1">
    <citation type="journal article" date="2015" name="Int. J. Syst. Evol. Microbiol.">
        <title>Description of Sphingopyxis fribergensis sp. nov. - a soil bacterium with the ability to degrade styrene and phenylacetic acid.</title>
        <authorList>
            <person name="Oelschlagel M."/>
            <person name="Ruckert C."/>
            <person name="Kalinowski J."/>
            <person name="Schmidt G."/>
            <person name="Schlomann M."/>
            <person name="Tischler D."/>
        </authorList>
    </citation>
    <scope>NUCLEOTIDE SEQUENCE [LARGE SCALE GENOMIC DNA]</scope>
    <source>
        <strain evidence="6 7">Kp5.2</strain>
        <plasmid evidence="6">pSfKp5.2</plasmid>
    </source>
</reference>
<dbReference type="KEGG" id="sphk:SKP52_24620"/>
<organism evidence="6 7">
    <name type="scientific">Sphingopyxis fribergensis</name>
    <dbReference type="NCBI Taxonomy" id="1515612"/>
    <lineage>
        <taxon>Bacteria</taxon>
        <taxon>Pseudomonadati</taxon>
        <taxon>Pseudomonadota</taxon>
        <taxon>Alphaproteobacteria</taxon>
        <taxon>Sphingomonadales</taxon>
        <taxon>Sphingomonadaceae</taxon>
        <taxon>Sphingopyxis</taxon>
    </lineage>
</organism>
<protein>
    <submittedName>
        <fullName evidence="6">Putative membrane protein</fullName>
    </submittedName>
</protein>
<evidence type="ECO:0000256" key="3">
    <source>
        <dbReference type="ARBA" id="ARBA00022989"/>
    </source>
</evidence>
<accession>A0A0A7PNV0</accession>
<dbReference type="EMBL" id="CP009123">
    <property type="protein sequence ID" value="AJA11761.1"/>
    <property type="molecule type" value="Genomic_DNA"/>
</dbReference>
<evidence type="ECO:0000256" key="1">
    <source>
        <dbReference type="ARBA" id="ARBA00022475"/>
    </source>
</evidence>
<evidence type="ECO:0000256" key="2">
    <source>
        <dbReference type="ARBA" id="ARBA00022692"/>
    </source>
</evidence>
<proteinExistence type="predicted"/>
<feature type="transmembrane region" description="Helical" evidence="5">
    <location>
        <begin position="6"/>
        <end position="25"/>
    </location>
</feature>
<keyword evidence="3 5" id="KW-1133">Transmembrane helix</keyword>
<gene>
    <name evidence="6" type="ORF">SKP52_24620</name>
</gene>
<evidence type="ECO:0000313" key="7">
    <source>
        <dbReference type="Proteomes" id="UP000030907"/>
    </source>
</evidence>
<keyword evidence="6" id="KW-0614">Plasmid</keyword>
<name>A0A0A7PNV0_9SPHN</name>
<keyword evidence="7" id="KW-1185">Reference proteome</keyword>
<keyword evidence="4 5" id="KW-0472">Membrane</keyword>
<dbReference type="Pfam" id="PF07869">
    <property type="entry name" value="DUF1656"/>
    <property type="match status" value="1"/>
</dbReference>
<keyword evidence="2 5" id="KW-0812">Transmembrane</keyword>
<dbReference type="OrthoDB" id="7021192at2"/>
<dbReference type="RefSeq" id="WP_040110224.1">
    <property type="nucleotide sequence ID" value="NZ_CP009123.1"/>
</dbReference>
<dbReference type="InterPro" id="IPR012451">
    <property type="entry name" value="DUF1656"/>
</dbReference>
<feature type="transmembrane region" description="Helical" evidence="5">
    <location>
        <begin position="46"/>
        <end position="64"/>
    </location>
</feature>
<sequence length="70" mass="7774">MIGEFDVAGIFVSPLLLCLVVAFFARPLLSQALLRVGFYRIVWNRALFDLSLFLILLGLSFGLLELLTAS</sequence>